<organism evidence="1 2">
    <name type="scientific">Streptomyces ficellus</name>
    <dbReference type="NCBI Taxonomy" id="1977088"/>
    <lineage>
        <taxon>Bacteria</taxon>
        <taxon>Bacillati</taxon>
        <taxon>Actinomycetota</taxon>
        <taxon>Actinomycetes</taxon>
        <taxon>Kitasatosporales</taxon>
        <taxon>Streptomycetaceae</taxon>
        <taxon>Streptomyces</taxon>
    </lineage>
</organism>
<evidence type="ECO:0000313" key="2">
    <source>
        <dbReference type="Proteomes" id="UP000422572"/>
    </source>
</evidence>
<dbReference type="EMBL" id="CP034279">
    <property type="protein sequence ID" value="QGV81979.1"/>
    <property type="molecule type" value="Genomic_DNA"/>
</dbReference>
<accession>A0A6I6FR34</accession>
<proteinExistence type="predicted"/>
<dbReference type="AlphaFoldDB" id="A0A6I6FR34"/>
<sequence>MDPAVAAVAATAATTLVTAMTTDAWGHTKQGFVRLLGIGRADEAARAGAELEQARATVLAAYERGDESALGAAHDDWAARLGAALEANADRSAESTGLLRELLTGRPGAEGEIRALDAALHRSAAGGVYNQVIHEGGAGAQGQGASITINNNHYGPGGSLARAPFGES</sequence>
<dbReference type="Proteomes" id="UP000422572">
    <property type="component" value="Chromosome"/>
</dbReference>
<dbReference type="RefSeq" id="WP_156695715.1">
    <property type="nucleotide sequence ID" value="NZ_CP034279.1"/>
</dbReference>
<dbReference type="KEGG" id="sfic:EIZ62_29765"/>
<dbReference type="OrthoDB" id="9993663at2"/>
<keyword evidence="2" id="KW-1185">Reference proteome</keyword>
<evidence type="ECO:0000313" key="1">
    <source>
        <dbReference type="EMBL" id="QGV81979.1"/>
    </source>
</evidence>
<protein>
    <submittedName>
        <fullName evidence="1">Uncharacterized protein</fullName>
    </submittedName>
</protein>
<reference evidence="1 2" key="1">
    <citation type="submission" date="2018-12" db="EMBL/GenBank/DDBJ databases">
        <title>Complete genome sequence of Streptomyces ficellus NRRL8067, the producer of ficellomycin, feldamycin and nojirimycin.</title>
        <authorList>
            <person name="Zhang H."/>
            <person name="Yue R."/>
            <person name="Liu Y."/>
            <person name="Li M."/>
            <person name="Mu H."/>
            <person name="Zhang J."/>
        </authorList>
    </citation>
    <scope>NUCLEOTIDE SEQUENCE [LARGE SCALE GENOMIC DNA]</scope>
    <source>
        <strain evidence="1 2">NRRL 8067</strain>
    </source>
</reference>
<name>A0A6I6FR34_9ACTN</name>
<gene>
    <name evidence="1" type="ORF">EIZ62_29765</name>
</gene>